<evidence type="ECO:0000256" key="3">
    <source>
        <dbReference type="ARBA" id="ARBA00022722"/>
    </source>
</evidence>
<gene>
    <name evidence="9" type="ORF">FHS82_002302</name>
</gene>
<dbReference type="SUPFAM" id="SSF64182">
    <property type="entry name" value="DHH phosphoesterases"/>
    <property type="match status" value="1"/>
</dbReference>
<dbReference type="Pfam" id="PF17768">
    <property type="entry name" value="RecJ_OB"/>
    <property type="match status" value="1"/>
</dbReference>
<dbReference type="Gene3D" id="3.90.1640.30">
    <property type="match status" value="1"/>
</dbReference>
<evidence type="ECO:0000259" key="6">
    <source>
        <dbReference type="Pfam" id="PF01368"/>
    </source>
</evidence>
<dbReference type="InterPro" id="IPR041122">
    <property type="entry name" value="RecJ_OB"/>
</dbReference>
<reference evidence="9 10" key="1">
    <citation type="submission" date="2020-03" db="EMBL/GenBank/DDBJ databases">
        <title>Genomic Encyclopedia of Type Strains, Phase IV (KMG-IV): sequencing the most valuable type-strain genomes for metagenomic binning, comparative biology and taxonomic classification.</title>
        <authorList>
            <person name="Goeker M."/>
        </authorList>
    </citation>
    <scope>NUCLEOTIDE SEQUENCE [LARGE SCALE GENOMIC DNA]</scope>
    <source>
        <strain evidence="9 10">DSM 103870</strain>
    </source>
</reference>
<dbReference type="Pfam" id="PF01368">
    <property type="entry name" value="DHH"/>
    <property type="match status" value="1"/>
</dbReference>
<feature type="domain" description="DDH" evidence="6">
    <location>
        <begin position="105"/>
        <end position="235"/>
    </location>
</feature>
<comment type="similarity">
    <text evidence="1">Belongs to the RecJ family.</text>
</comment>
<dbReference type="InterPro" id="IPR001667">
    <property type="entry name" value="DDH_dom"/>
</dbReference>
<dbReference type="InterPro" id="IPR004610">
    <property type="entry name" value="RecJ"/>
</dbReference>
<evidence type="ECO:0000256" key="2">
    <source>
        <dbReference type="ARBA" id="ARBA00019841"/>
    </source>
</evidence>
<dbReference type="Gene3D" id="3.10.310.30">
    <property type="match status" value="1"/>
</dbReference>
<evidence type="ECO:0000313" key="9">
    <source>
        <dbReference type="EMBL" id="NIJ58454.1"/>
    </source>
</evidence>
<dbReference type="InterPro" id="IPR003156">
    <property type="entry name" value="DHHA1_dom"/>
</dbReference>
<dbReference type="PANTHER" id="PTHR30255">
    <property type="entry name" value="SINGLE-STRANDED-DNA-SPECIFIC EXONUCLEASE RECJ"/>
    <property type="match status" value="1"/>
</dbReference>
<dbReference type="Pfam" id="PF02272">
    <property type="entry name" value="DHHA1"/>
    <property type="match status" value="1"/>
</dbReference>
<accession>A0ABX0V1L5</accession>
<evidence type="ECO:0000256" key="1">
    <source>
        <dbReference type="ARBA" id="ARBA00005915"/>
    </source>
</evidence>
<evidence type="ECO:0000313" key="10">
    <source>
        <dbReference type="Proteomes" id="UP001429580"/>
    </source>
</evidence>
<dbReference type="NCBIfam" id="TIGR00644">
    <property type="entry name" value="recJ"/>
    <property type="match status" value="1"/>
</dbReference>
<dbReference type="EMBL" id="JAASQI010000005">
    <property type="protein sequence ID" value="NIJ58454.1"/>
    <property type="molecule type" value="Genomic_DNA"/>
</dbReference>
<protein>
    <recommendedName>
        <fullName evidence="2">Single-stranded-DNA-specific exonuclease RecJ</fullName>
    </recommendedName>
</protein>
<dbReference type="GO" id="GO:0004527">
    <property type="term" value="F:exonuclease activity"/>
    <property type="evidence" value="ECO:0007669"/>
    <property type="project" value="UniProtKB-KW"/>
</dbReference>
<feature type="domain" description="DHHA1" evidence="7">
    <location>
        <begin position="383"/>
        <end position="477"/>
    </location>
</feature>
<dbReference type="PANTHER" id="PTHR30255:SF2">
    <property type="entry name" value="SINGLE-STRANDED-DNA-SPECIFIC EXONUCLEASE RECJ"/>
    <property type="match status" value="1"/>
</dbReference>
<dbReference type="InterPro" id="IPR038763">
    <property type="entry name" value="DHH_sf"/>
</dbReference>
<keyword evidence="10" id="KW-1185">Reference proteome</keyword>
<feature type="domain" description="RecJ OB" evidence="8">
    <location>
        <begin position="493"/>
        <end position="602"/>
    </location>
</feature>
<name>A0ABX0V1L5_9HYPH</name>
<keyword evidence="4 9" id="KW-0378">Hydrolase</keyword>
<evidence type="ECO:0000259" key="7">
    <source>
        <dbReference type="Pfam" id="PF02272"/>
    </source>
</evidence>
<comment type="caution">
    <text evidence="9">The sequence shown here is derived from an EMBL/GenBank/DDBJ whole genome shotgun (WGS) entry which is preliminary data.</text>
</comment>
<keyword evidence="5 9" id="KW-0269">Exonuclease</keyword>
<evidence type="ECO:0000256" key="5">
    <source>
        <dbReference type="ARBA" id="ARBA00022839"/>
    </source>
</evidence>
<organism evidence="9 10">
    <name type="scientific">Pseudochelatococcus lubricantis</name>
    <dbReference type="NCBI Taxonomy" id="1538102"/>
    <lineage>
        <taxon>Bacteria</taxon>
        <taxon>Pseudomonadati</taxon>
        <taxon>Pseudomonadota</taxon>
        <taxon>Alphaproteobacteria</taxon>
        <taxon>Hyphomicrobiales</taxon>
        <taxon>Chelatococcaceae</taxon>
        <taxon>Pseudochelatococcus</taxon>
    </lineage>
</organism>
<evidence type="ECO:0000259" key="8">
    <source>
        <dbReference type="Pfam" id="PF17768"/>
    </source>
</evidence>
<proteinExistence type="inferred from homology"/>
<sequence length="611" mass="63538">MAQASFSAAHSFEARPFLGVSRSVLGRAWQDRCTEAERASALAMVQLHGLPDILARVLASRGIGPDDAQAYLAPRVRDLMPDPSTLVAMDEAAARIARAVARREKVAILGDYDVDGACSSALLGLFLARGGVDFVVRIPDRVVDGYGPNLAAIRELHEAGCTLLVTVDCGVASFEPLAEARRLGMDVVVLDHHQAGVELPQAVAVVNPNRQDDLSGLGHLCAAGVVFMALVAVQRALRQAGFWRQTAGGEPDLLADLDLVALATVADVVPLVGLNRAFVQQGLAVMRQRRRPGLTALLDVSGLSGPPEAWHLGFLLGPRINAGGRIGDSALGTTLLMAREPHEAARIATELNTLNAERQVVERLAVEEAVAMAERQLAEGDPPVLVVASPGWHPGVVGLVAARVKERFNRPAFAIALDDRGGGTGSGRSIPGADIGRAVRRMVEEGIAVKGGGHAMAAGVTLGRDGVAAFGERLSAVLAEDVGRAGEGEALGINAALTAGGATPELVAGISRAGPYGAGNPEPVFAFGHHMLTEATVVGANHVRVRLRAGDGASLGGMVFRAADQPLGQALLSLKGQPVHAAGTLALDNWGGRTQVSLRLLDVCKAEAARR</sequence>
<dbReference type="InterPro" id="IPR051673">
    <property type="entry name" value="SSDNA_exonuclease_RecJ"/>
</dbReference>
<keyword evidence="3" id="KW-0540">Nuclease</keyword>
<evidence type="ECO:0000256" key="4">
    <source>
        <dbReference type="ARBA" id="ARBA00022801"/>
    </source>
</evidence>
<dbReference type="Proteomes" id="UP001429580">
    <property type="component" value="Unassembled WGS sequence"/>
</dbReference>